<dbReference type="EMBL" id="QJKJ01007963">
    <property type="protein sequence ID" value="RDX81294.1"/>
    <property type="molecule type" value="Genomic_DNA"/>
</dbReference>
<dbReference type="AlphaFoldDB" id="A0A371FSJ9"/>
<dbReference type="OrthoDB" id="1934635at2759"/>
<proteinExistence type="predicted"/>
<name>A0A371FSJ9_MUCPR</name>
<reference evidence="1" key="1">
    <citation type="submission" date="2018-05" db="EMBL/GenBank/DDBJ databases">
        <title>Draft genome of Mucuna pruriens seed.</title>
        <authorList>
            <person name="Nnadi N.E."/>
            <person name="Vos R."/>
            <person name="Hasami M.H."/>
            <person name="Devisetty U.K."/>
            <person name="Aguiy J.C."/>
        </authorList>
    </citation>
    <scope>NUCLEOTIDE SEQUENCE [LARGE SCALE GENOMIC DNA]</scope>
    <source>
        <strain evidence="1">JCA_2017</strain>
    </source>
</reference>
<gene>
    <name evidence="1" type="ORF">CR513_38039</name>
</gene>
<feature type="non-terminal residue" evidence="1">
    <location>
        <position position="1"/>
    </location>
</feature>
<dbReference type="Proteomes" id="UP000257109">
    <property type="component" value="Unassembled WGS sequence"/>
</dbReference>
<organism evidence="1 2">
    <name type="scientific">Mucuna pruriens</name>
    <name type="common">Velvet bean</name>
    <name type="synonym">Dolichos pruriens</name>
    <dbReference type="NCBI Taxonomy" id="157652"/>
    <lineage>
        <taxon>Eukaryota</taxon>
        <taxon>Viridiplantae</taxon>
        <taxon>Streptophyta</taxon>
        <taxon>Embryophyta</taxon>
        <taxon>Tracheophyta</taxon>
        <taxon>Spermatophyta</taxon>
        <taxon>Magnoliopsida</taxon>
        <taxon>eudicotyledons</taxon>
        <taxon>Gunneridae</taxon>
        <taxon>Pentapetalae</taxon>
        <taxon>rosids</taxon>
        <taxon>fabids</taxon>
        <taxon>Fabales</taxon>
        <taxon>Fabaceae</taxon>
        <taxon>Papilionoideae</taxon>
        <taxon>50 kb inversion clade</taxon>
        <taxon>NPAAA clade</taxon>
        <taxon>indigoferoid/millettioid clade</taxon>
        <taxon>Phaseoleae</taxon>
        <taxon>Mucuna</taxon>
    </lineage>
</organism>
<accession>A0A371FSJ9</accession>
<evidence type="ECO:0000313" key="1">
    <source>
        <dbReference type="EMBL" id="RDX81294.1"/>
    </source>
</evidence>
<keyword evidence="2" id="KW-1185">Reference proteome</keyword>
<comment type="caution">
    <text evidence="1">The sequence shown here is derived from an EMBL/GenBank/DDBJ whole genome shotgun (WGS) entry which is preliminary data.</text>
</comment>
<sequence length="87" mass="10049">MRKAPFKSREELNRLMRERFVPSYSTKDLYNKLQRSSVKVDSFRLSQSEVIVVDGQVSSTFTLANYVDKVMCDVVLVETTPIFLGRP</sequence>
<evidence type="ECO:0000313" key="2">
    <source>
        <dbReference type="Proteomes" id="UP000257109"/>
    </source>
</evidence>
<protein>
    <submittedName>
        <fullName evidence="1">Uncharacterized protein</fullName>
    </submittedName>
</protein>